<dbReference type="Pfam" id="PF05926">
    <property type="entry name" value="Phage_GPL"/>
    <property type="match status" value="1"/>
</dbReference>
<dbReference type="InterPro" id="IPR009225">
    <property type="entry name" value="Phage_head_completion_GpL"/>
</dbReference>
<evidence type="ECO:0000313" key="1">
    <source>
        <dbReference type="EMBL" id="MEE9683296.1"/>
    </source>
</evidence>
<organism evidence="1 2">
    <name type="scientific">Lelliottia amnigena</name>
    <name type="common">Enterobacter amnigenus</name>
    <dbReference type="NCBI Taxonomy" id="61646"/>
    <lineage>
        <taxon>Bacteria</taxon>
        <taxon>Pseudomonadati</taxon>
        <taxon>Pseudomonadota</taxon>
        <taxon>Gammaproteobacteria</taxon>
        <taxon>Enterobacterales</taxon>
        <taxon>Enterobacteriaceae</taxon>
        <taxon>Lelliottia</taxon>
    </lineage>
</organism>
<proteinExistence type="predicted"/>
<name>A0ABU7UAH7_LELAM</name>
<comment type="caution">
    <text evidence="1">The sequence shown here is derived from an EMBL/GenBank/DDBJ whole genome shotgun (WGS) entry which is preliminary data.</text>
</comment>
<evidence type="ECO:0000313" key="2">
    <source>
        <dbReference type="Proteomes" id="UP001335910"/>
    </source>
</evidence>
<dbReference type="Proteomes" id="UP001335910">
    <property type="component" value="Unassembled WGS sequence"/>
</dbReference>
<reference evidence="1 2" key="1">
    <citation type="submission" date="2023-10" db="EMBL/GenBank/DDBJ databases">
        <title>Wastewater isolates of ESBL- and carbapenemase-producing Gram-negative bacteria from New Zealand.</title>
        <authorList>
            <person name="Straub C."/>
            <person name="Weaver L."/>
            <person name="Cornelius A."/>
            <person name="Mcgill E."/>
            <person name="Dyet K."/>
            <person name="White L."/>
            <person name="Pattis I."/>
        </authorList>
    </citation>
    <scope>NUCLEOTIDE SEQUENCE [LARGE SCALE GENOMIC DNA]</scope>
    <source>
        <strain evidence="1 2">ESBL35</strain>
    </source>
</reference>
<protein>
    <submittedName>
        <fullName evidence="1">Head completion/stabilization protein</fullName>
    </submittedName>
</protein>
<dbReference type="EMBL" id="JAZKLI010000001">
    <property type="protein sequence ID" value="MEE9683296.1"/>
    <property type="molecule type" value="Genomic_DNA"/>
</dbReference>
<accession>A0ABU7UAH7</accession>
<dbReference type="RefSeq" id="WP_331389136.1">
    <property type="nucleotide sequence ID" value="NZ_JAZKLB010000001.1"/>
</dbReference>
<sequence>MTTLIIEPKTTPQDVPGVVIPPPGVSEPVIKNTGFFPDVDPKRVREEIRLEQTVSPVRLRRAIKTAIAETNAELRDWRDRQLDAGHATLADVPTDELDGESVRCFHYFNAVCAMTTATLYERYRGVDATSKGDKKADSIDSTIDEMWRDMRWSVARIQDRARCIVGQI</sequence>
<keyword evidence="2" id="KW-1185">Reference proteome</keyword>
<gene>
    <name evidence="1" type="ORF">V4839_07325</name>
</gene>